<dbReference type="KEGG" id="lfp:Y981_03700"/>
<feature type="region of interest" description="Disordered" evidence="1">
    <location>
        <begin position="1"/>
        <end position="21"/>
    </location>
</feature>
<dbReference type="AlphaFoldDB" id="A0A059Y1W9"/>
<keyword evidence="2" id="KW-0812">Transmembrane</keyword>
<dbReference type="OrthoDB" id="9873191at2"/>
<evidence type="ECO:0000313" key="3">
    <source>
        <dbReference type="EMBL" id="AIA31566.1"/>
    </source>
</evidence>
<protein>
    <recommendedName>
        <fullName evidence="5">POTRA domain-containing protein</fullName>
    </recommendedName>
</protein>
<reference evidence="3 4" key="2">
    <citation type="journal article" date="2015" name="Biomed. Res. Int.">
        <title>Effects of Arsenite Resistance on the Growth and Functional Gene Expression of Leptospirillum ferriphilum and Acidithiobacillus thiooxidans in Pure Culture and Coculture.</title>
        <authorList>
            <person name="Jiang H."/>
            <person name="Liang Y."/>
            <person name="Yin H."/>
            <person name="Xiao Y."/>
            <person name="Guo X."/>
            <person name="Xu Y."/>
            <person name="Hu Q."/>
            <person name="Liu H."/>
            <person name="Liu X."/>
        </authorList>
    </citation>
    <scope>NUCLEOTIDE SEQUENCE [LARGE SCALE GENOMIC DNA]</scope>
    <source>
        <strain evidence="3 4">YSK</strain>
    </source>
</reference>
<reference evidence="4" key="1">
    <citation type="submission" date="2014-02" db="EMBL/GenBank/DDBJ databases">
        <title>Complete genome sequence and comparative genomic analysis of the nitrogen-fixing bacterium Leptospirillum ferriphilum YSK.</title>
        <authorList>
            <person name="Guo X."/>
            <person name="Yin H."/>
            <person name="Liang Y."/>
            <person name="Hu Q."/>
            <person name="Ma L."/>
            <person name="Xiao Y."/>
            <person name="Zhang X."/>
            <person name="Qiu G."/>
            <person name="Liu X."/>
        </authorList>
    </citation>
    <scope>NUCLEOTIDE SEQUENCE [LARGE SCALE GENOMIC DNA]</scope>
    <source>
        <strain evidence="4">YSK</strain>
    </source>
</reference>
<evidence type="ECO:0008006" key="5">
    <source>
        <dbReference type="Google" id="ProtNLM"/>
    </source>
</evidence>
<dbReference type="HOGENOM" id="CLU_972533_0_0_0"/>
<feature type="transmembrane region" description="Helical" evidence="2">
    <location>
        <begin position="30"/>
        <end position="52"/>
    </location>
</feature>
<dbReference type="RefSeq" id="WP_038504795.1">
    <property type="nucleotide sequence ID" value="NZ_CP007243.1"/>
</dbReference>
<keyword evidence="2" id="KW-1133">Transmembrane helix</keyword>
<evidence type="ECO:0000256" key="1">
    <source>
        <dbReference type="SAM" id="MobiDB-lite"/>
    </source>
</evidence>
<evidence type="ECO:0000313" key="4">
    <source>
        <dbReference type="Proteomes" id="UP000027059"/>
    </source>
</evidence>
<evidence type="ECO:0000256" key="2">
    <source>
        <dbReference type="SAM" id="Phobius"/>
    </source>
</evidence>
<proteinExistence type="predicted"/>
<keyword evidence="4" id="KW-1185">Reference proteome</keyword>
<keyword evidence="2" id="KW-0472">Membrane</keyword>
<name>A0A059Y1W9_9BACT</name>
<gene>
    <name evidence="3" type="ORF">Y981_03700</name>
</gene>
<dbReference type="Proteomes" id="UP000027059">
    <property type="component" value="Chromosome"/>
</dbReference>
<sequence>MSTLPAPSGDLPSGQQEPVSRKSWKGKGRLVLMGFFFFFLTVLSFGPGHFAFPPARPIVLEGWPVVPVKTLESWIEKAPEGTFLKFADLHDWMERHPWIREVSAKTFPWGARTITVRLKKPMAVLRSSSGILPPGTDLPSESPHFVPYLLPDGKVLTGLVVPAVSRLPEVIVRSPIGRSGGKSLVAAIRLVQKCHASGAPSGQLFVFRKPHEIRFFPDRSSVYLILPEEGSCEPFRLYSRLLGRLSALPAGVVPIGYDLRFKGMILVRPASLAKPDKKSKAGSSGR</sequence>
<organism evidence="3 4">
    <name type="scientific">Leptospirillum ferriphilum YSK</name>
    <dbReference type="NCBI Taxonomy" id="1441628"/>
    <lineage>
        <taxon>Bacteria</taxon>
        <taxon>Pseudomonadati</taxon>
        <taxon>Nitrospirota</taxon>
        <taxon>Nitrospiria</taxon>
        <taxon>Nitrospirales</taxon>
        <taxon>Nitrospiraceae</taxon>
        <taxon>Leptospirillum</taxon>
    </lineage>
</organism>
<dbReference type="EMBL" id="CP007243">
    <property type="protein sequence ID" value="AIA31566.1"/>
    <property type="molecule type" value="Genomic_DNA"/>
</dbReference>
<accession>A0A059Y1W9</accession>